<dbReference type="AlphaFoldDB" id="A0A0K1JJU3"/>
<accession>A0A0K1JJU3</accession>
<evidence type="ECO:0000313" key="3">
    <source>
        <dbReference type="EMBL" id="AKU16987.1"/>
    </source>
</evidence>
<evidence type="ECO:0000259" key="2">
    <source>
        <dbReference type="Pfam" id="PF25583"/>
    </source>
</evidence>
<dbReference type="OrthoDB" id="3268930at2"/>
<dbReference type="EMBL" id="CP011112">
    <property type="protein sequence ID" value="AKU16987.1"/>
    <property type="molecule type" value="Genomic_DNA"/>
</dbReference>
<dbReference type="STRING" id="571913.VV02_15860"/>
<reference evidence="3 4" key="1">
    <citation type="submission" date="2015-03" db="EMBL/GenBank/DDBJ databases">
        <title>Luteipulveratus halotolerans sp. nov., a novel actinobacterium (Dermacoccaceae) from Sarawak, Malaysia.</title>
        <authorList>
            <person name="Juboi H."/>
            <person name="Basik A."/>
            <person name="Shamsul S.S."/>
            <person name="Arnold P."/>
            <person name="Schmitt E.K."/>
            <person name="Sanglier J.-J."/>
            <person name="Yeo T."/>
        </authorList>
    </citation>
    <scope>NUCLEOTIDE SEQUENCE [LARGE SCALE GENOMIC DNA]</scope>
    <source>
        <strain evidence="3 4">MN07-A0370</strain>
    </source>
</reference>
<dbReference type="PATRIC" id="fig|571913.6.peg.3219"/>
<gene>
    <name evidence="3" type="ORF">VV02_15860</name>
</gene>
<dbReference type="RefSeq" id="WP_052592968.1">
    <property type="nucleotide sequence ID" value="NZ_CP011112.1"/>
</dbReference>
<protein>
    <submittedName>
        <fullName evidence="3">Transcriptional regulator</fullName>
    </submittedName>
</protein>
<dbReference type="Pfam" id="PF25583">
    <property type="entry name" value="WCX"/>
    <property type="match status" value="1"/>
</dbReference>
<feature type="domain" description="WYL" evidence="1">
    <location>
        <begin position="151"/>
        <end position="214"/>
    </location>
</feature>
<organism evidence="3 4">
    <name type="scientific">Luteipulveratus mongoliensis</name>
    <dbReference type="NCBI Taxonomy" id="571913"/>
    <lineage>
        <taxon>Bacteria</taxon>
        <taxon>Bacillati</taxon>
        <taxon>Actinomycetota</taxon>
        <taxon>Actinomycetes</taxon>
        <taxon>Micrococcales</taxon>
        <taxon>Dermacoccaceae</taxon>
        <taxon>Luteipulveratus</taxon>
    </lineage>
</organism>
<dbReference type="PANTHER" id="PTHR34580:SF3">
    <property type="entry name" value="PROTEIN PAFB"/>
    <property type="match status" value="1"/>
</dbReference>
<dbReference type="PROSITE" id="PS52050">
    <property type="entry name" value="WYL"/>
    <property type="match status" value="1"/>
</dbReference>
<name>A0A0K1JJU3_9MICO</name>
<sequence>MPAPSPAAKTERLLNLVICLLYTRQPLSKARIRSAVPQYGEAVSDEAFDRMFERDKDELRELGIPLKTEPVDAYFDDEPGYRIDQREYALPEISFEADELAVLGLASRTWQQASLGGPAAQAMRKLQAQDIERDTASVLALEPRVNTSEPAFDAVKNAVVQRQPIRFSYRKRGAQGEARRVQPWAITSWHGHWYLTGHDLDREAPRVFRLSRVEGKVAREGKAASYDVPTDHDPVEMIAGTQDERAPQTARLRARVGAGNTLRRRALRVADDGSWSELEVEFRDAEVLANEIAAFGPAVVALEPQGLVERVVRRLVAVRDLHQAAR</sequence>
<feature type="domain" description="WCX" evidence="2">
    <location>
        <begin position="247"/>
        <end position="315"/>
    </location>
</feature>
<dbReference type="Proteomes" id="UP000066480">
    <property type="component" value="Chromosome"/>
</dbReference>
<evidence type="ECO:0000313" key="4">
    <source>
        <dbReference type="Proteomes" id="UP000066480"/>
    </source>
</evidence>
<keyword evidence="4" id="KW-1185">Reference proteome</keyword>
<evidence type="ECO:0000259" key="1">
    <source>
        <dbReference type="Pfam" id="PF13280"/>
    </source>
</evidence>
<dbReference type="InterPro" id="IPR026881">
    <property type="entry name" value="WYL_dom"/>
</dbReference>
<dbReference type="PANTHER" id="PTHR34580">
    <property type="match status" value="1"/>
</dbReference>
<dbReference type="InterPro" id="IPR051534">
    <property type="entry name" value="CBASS_pafABC_assoc_protein"/>
</dbReference>
<dbReference type="Pfam" id="PF13280">
    <property type="entry name" value="WYL"/>
    <property type="match status" value="1"/>
</dbReference>
<dbReference type="KEGG" id="lmoi:VV02_15860"/>
<proteinExistence type="predicted"/>
<dbReference type="InterPro" id="IPR057727">
    <property type="entry name" value="WCX_dom"/>
</dbReference>